<sequence>MKIRGGTGCQTDAIDSNDDAICVFRDAAEGVLCPSPLSRRSSHQPHPSVSLAGLFMLTLILHHLFASW</sequence>
<reference evidence="2 3" key="1">
    <citation type="submission" date="2024-02" db="EMBL/GenBank/DDBJ databases">
        <title>Rhodopirellula caenicola NBRC 110016.</title>
        <authorList>
            <person name="Ichikawa N."/>
            <person name="Katano-Makiyama Y."/>
            <person name="Hidaka K."/>
        </authorList>
    </citation>
    <scope>NUCLEOTIDE SEQUENCE [LARGE SCALE GENOMIC DNA]</scope>
    <source>
        <strain evidence="2 3">NBRC 110016</strain>
    </source>
</reference>
<protein>
    <submittedName>
        <fullName evidence="2">Uncharacterized protein</fullName>
    </submittedName>
</protein>
<keyword evidence="1" id="KW-1133">Transmembrane helix</keyword>
<comment type="caution">
    <text evidence="2">The sequence shown here is derived from an EMBL/GenBank/DDBJ whole genome shotgun (WGS) entry which is preliminary data.</text>
</comment>
<keyword evidence="3" id="KW-1185">Reference proteome</keyword>
<dbReference type="EMBL" id="BAABRO010000021">
    <property type="protein sequence ID" value="GAA5510297.1"/>
    <property type="molecule type" value="Genomic_DNA"/>
</dbReference>
<gene>
    <name evidence="2" type="ORF">Rcae01_05805</name>
</gene>
<keyword evidence="1" id="KW-0812">Transmembrane</keyword>
<evidence type="ECO:0000313" key="2">
    <source>
        <dbReference type="EMBL" id="GAA5510297.1"/>
    </source>
</evidence>
<dbReference type="Proteomes" id="UP001416858">
    <property type="component" value="Unassembled WGS sequence"/>
</dbReference>
<organism evidence="2 3">
    <name type="scientific">Novipirellula caenicola</name>
    <dbReference type="NCBI Taxonomy" id="1536901"/>
    <lineage>
        <taxon>Bacteria</taxon>
        <taxon>Pseudomonadati</taxon>
        <taxon>Planctomycetota</taxon>
        <taxon>Planctomycetia</taxon>
        <taxon>Pirellulales</taxon>
        <taxon>Pirellulaceae</taxon>
        <taxon>Novipirellula</taxon>
    </lineage>
</organism>
<keyword evidence="1" id="KW-0472">Membrane</keyword>
<evidence type="ECO:0000256" key="1">
    <source>
        <dbReference type="SAM" id="Phobius"/>
    </source>
</evidence>
<name>A0ABP9VYU0_9BACT</name>
<feature type="transmembrane region" description="Helical" evidence="1">
    <location>
        <begin position="48"/>
        <end position="66"/>
    </location>
</feature>
<proteinExistence type="predicted"/>
<evidence type="ECO:0000313" key="3">
    <source>
        <dbReference type="Proteomes" id="UP001416858"/>
    </source>
</evidence>
<accession>A0ABP9VYU0</accession>